<dbReference type="GO" id="GO:0019005">
    <property type="term" value="C:SCF ubiquitin ligase complex"/>
    <property type="evidence" value="ECO:0007669"/>
    <property type="project" value="TreeGrafter"/>
</dbReference>
<accession>A0A6V7TZ38</accession>
<proteinExistence type="predicted"/>
<dbReference type="GO" id="GO:0031146">
    <property type="term" value="P:SCF-dependent proteasomal ubiquitin-dependent protein catabolic process"/>
    <property type="evidence" value="ECO:0007669"/>
    <property type="project" value="TreeGrafter"/>
</dbReference>
<protein>
    <submittedName>
        <fullName evidence="1">Uncharacterized protein</fullName>
    </submittedName>
</protein>
<dbReference type="InterPro" id="IPR032675">
    <property type="entry name" value="LRR_dom_sf"/>
</dbReference>
<dbReference type="PANTHER" id="PTHR13318:SF246">
    <property type="entry name" value="F-BOX DOMAIN-CONTAINING PROTEIN"/>
    <property type="match status" value="1"/>
</dbReference>
<comment type="caution">
    <text evidence="1">The sequence shown here is derived from an EMBL/GenBank/DDBJ whole genome shotgun (WGS) entry which is preliminary data.</text>
</comment>
<sequence>MINLISADFFLNNSQKMPRTLFDICLSAVCQRSTCYDEGDLALLPCDCKLRLLEYFVSHDLITSEHCLSLISRPMFGHNLTKICLYLSDHLDDNTLGILAEHCNNLRYISLIECSNITDIGIINLTKNQTKLERLELVGLSKISSTAFAFVKSKKLSNVDLSGCSKISSEGIFNLVYNNPSIISICLNGCSGLDEALYDIAHCIGERLCRLELDNLHNSNIIERVQAIHSLSQKCPNIARLSLCQFFPEEEATEQQCLIEGSGLRDIDLYGNYFWQPPTLPLTLCSLRLSVTGQENVHQLLTSLQQQTKLVNIHLQLQCFEEDAHSIENANTFLYKFLRIMGTKITRLHIAVQRLCDSVMLLIASQLPNLSHLALDVYYLNSNTLKRLFAGGLHSQGAKLRSLRLCRLKITYRALFSIGRWARSLVDLETSHMSSSVDDRFLVLLAKNCKLLQTVNFNGCKWVTDKGLAGLARNKRLREVRIRGTSCTDKSLYSLAQFCPALEWIAHADFSGRPKFSDQALKCLRDACIQRVIC</sequence>
<name>A0A6V7TZ38_MELEN</name>
<dbReference type="Proteomes" id="UP000580250">
    <property type="component" value="Unassembled WGS sequence"/>
</dbReference>
<dbReference type="InterPro" id="IPR006553">
    <property type="entry name" value="Leu-rich_rpt_Cys-con_subtyp"/>
</dbReference>
<reference evidence="1 2" key="1">
    <citation type="submission" date="2020-08" db="EMBL/GenBank/DDBJ databases">
        <authorList>
            <person name="Koutsovoulos G."/>
            <person name="Danchin GJ E."/>
        </authorList>
    </citation>
    <scope>NUCLEOTIDE SEQUENCE [LARGE SCALE GENOMIC DNA]</scope>
</reference>
<dbReference type="SMART" id="SM00367">
    <property type="entry name" value="LRR_CC"/>
    <property type="match status" value="5"/>
</dbReference>
<dbReference type="Gene3D" id="3.80.10.10">
    <property type="entry name" value="Ribonuclease Inhibitor"/>
    <property type="match status" value="2"/>
</dbReference>
<dbReference type="AlphaFoldDB" id="A0A6V7TZ38"/>
<evidence type="ECO:0000313" key="1">
    <source>
        <dbReference type="EMBL" id="CAD2138150.1"/>
    </source>
</evidence>
<dbReference type="OrthoDB" id="27842at2759"/>
<dbReference type="EMBL" id="CAJEWN010000021">
    <property type="protein sequence ID" value="CAD2138150.1"/>
    <property type="molecule type" value="Genomic_DNA"/>
</dbReference>
<organism evidence="1 2">
    <name type="scientific">Meloidogyne enterolobii</name>
    <name type="common">Root-knot nematode worm</name>
    <name type="synonym">Meloidogyne mayaguensis</name>
    <dbReference type="NCBI Taxonomy" id="390850"/>
    <lineage>
        <taxon>Eukaryota</taxon>
        <taxon>Metazoa</taxon>
        <taxon>Ecdysozoa</taxon>
        <taxon>Nematoda</taxon>
        <taxon>Chromadorea</taxon>
        <taxon>Rhabditida</taxon>
        <taxon>Tylenchina</taxon>
        <taxon>Tylenchomorpha</taxon>
        <taxon>Tylenchoidea</taxon>
        <taxon>Meloidogynidae</taxon>
        <taxon>Meloidogyninae</taxon>
        <taxon>Meloidogyne</taxon>
    </lineage>
</organism>
<evidence type="ECO:0000313" key="2">
    <source>
        <dbReference type="Proteomes" id="UP000580250"/>
    </source>
</evidence>
<dbReference type="PANTHER" id="PTHR13318">
    <property type="entry name" value="PARTNER OF PAIRED, ISOFORM B-RELATED"/>
    <property type="match status" value="1"/>
</dbReference>
<dbReference type="SUPFAM" id="SSF52047">
    <property type="entry name" value="RNI-like"/>
    <property type="match status" value="2"/>
</dbReference>
<gene>
    <name evidence="1" type="ORF">MENT_LOCUS5683</name>
</gene>